<keyword evidence="1" id="KW-0812">Transmembrane</keyword>
<feature type="transmembrane region" description="Helical" evidence="1">
    <location>
        <begin position="6"/>
        <end position="26"/>
    </location>
</feature>
<keyword evidence="3" id="KW-1185">Reference proteome</keyword>
<evidence type="ECO:0000256" key="1">
    <source>
        <dbReference type="SAM" id="Phobius"/>
    </source>
</evidence>
<evidence type="ECO:0000313" key="2">
    <source>
        <dbReference type="EMBL" id="SEL94938.1"/>
    </source>
</evidence>
<sequence length="109" mass="11901">MSNNSNTLLGIIAGTAIGATLGILFAPDKGVNTRKKIAEDTQMAKDRLTKEASLLQHRISETVTNQKETLDTKMEALVSDASYKADDVISLLEKKLGELKIKNKKLQKS</sequence>
<gene>
    <name evidence="2" type="ORF">SAMN04487910_3686</name>
</gene>
<dbReference type="EMBL" id="FOAB01000007">
    <property type="protein sequence ID" value="SEL94938.1"/>
    <property type="molecule type" value="Genomic_DNA"/>
</dbReference>
<keyword evidence="1" id="KW-1133">Transmembrane helix</keyword>
<accession>A0A1H7UE71</accession>
<dbReference type="AlphaFoldDB" id="A0A1H7UE71"/>
<dbReference type="InterPro" id="IPR024623">
    <property type="entry name" value="YtxH"/>
</dbReference>
<evidence type="ECO:0000313" key="3">
    <source>
        <dbReference type="Proteomes" id="UP000198521"/>
    </source>
</evidence>
<organism evidence="2 3">
    <name type="scientific">Aquimarina amphilecti</name>
    <dbReference type="NCBI Taxonomy" id="1038014"/>
    <lineage>
        <taxon>Bacteria</taxon>
        <taxon>Pseudomonadati</taxon>
        <taxon>Bacteroidota</taxon>
        <taxon>Flavobacteriia</taxon>
        <taxon>Flavobacteriales</taxon>
        <taxon>Flavobacteriaceae</taxon>
        <taxon>Aquimarina</taxon>
    </lineage>
</organism>
<dbReference type="Pfam" id="PF12732">
    <property type="entry name" value="YtxH"/>
    <property type="match status" value="1"/>
</dbReference>
<dbReference type="OrthoDB" id="598035at2"/>
<reference evidence="2 3" key="1">
    <citation type="submission" date="2016-10" db="EMBL/GenBank/DDBJ databases">
        <authorList>
            <person name="de Groot N.N."/>
        </authorList>
    </citation>
    <scope>NUCLEOTIDE SEQUENCE [LARGE SCALE GENOMIC DNA]</scope>
    <source>
        <strain evidence="2 3">DSM 25232</strain>
    </source>
</reference>
<proteinExistence type="predicted"/>
<dbReference type="STRING" id="1038014.SAMN04487910_3686"/>
<keyword evidence="1" id="KW-0472">Membrane</keyword>
<dbReference type="RefSeq" id="WP_091411166.1">
    <property type="nucleotide sequence ID" value="NZ_FOAB01000007.1"/>
</dbReference>
<name>A0A1H7UE71_AQUAM</name>
<protein>
    <submittedName>
        <fullName evidence="2">Gas vesicle protein</fullName>
    </submittedName>
</protein>
<dbReference type="Proteomes" id="UP000198521">
    <property type="component" value="Unassembled WGS sequence"/>
</dbReference>